<evidence type="ECO:0000259" key="9">
    <source>
        <dbReference type="Pfam" id="PF07885"/>
    </source>
</evidence>
<feature type="transmembrane region" description="Helical" evidence="8">
    <location>
        <begin position="722"/>
        <end position="738"/>
    </location>
</feature>
<keyword evidence="2" id="KW-0813">Transport</keyword>
<evidence type="ECO:0000256" key="2">
    <source>
        <dbReference type="ARBA" id="ARBA00022448"/>
    </source>
</evidence>
<dbReference type="EMBL" id="SKCS01000193">
    <property type="protein sequence ID" value="TNN13390.1"/>
    <property type="molecule type" value="Genomic_DNA"/>
</dbReference>
<evidence type="ECO:0000313" key="10">
    <source>
        <dbReference type="EMBL" id="TNN13390.1"/>
    </source>
</evidence>
<dbReference type="Pfam" id="PF07885">
    <property type="entry name" value="Ion_trans_2"/>
    <property type="match status" value="1"/>
</dbReference>
<dbReference type="GO" id="GO:0015271">
    <property type="term" value="F:outward rectifier potassium channel activity"/>
    <property type="evidence" value="ECO:0007669"/>
    <property type="project" value="TreeGrafter"/>
</dbReference>
<evidence type="ECO:0000256" key="1">
    <source>
        <dbReference type="ARBA" id="ARBA00004141"/>
    </source>
</evidence>
<feature type="non-terminal residue" evidence="10">
    <location>
        <position position="1"/>
    </location>
</feature>
<dbReference type="InterPro" id="IPR003280">
    <property type="entry name" value="2pore_dom_K_chnl"/>
</dbReference>
<dbReference type="PANTHER" id="PTHR11003">
    <property type="entry name" value="POTASSIUM CHANNEL, SUBFAMILY K"/>
    <property type="match status" value="1"/>
</dbReference>
<protein>
    <submittedName>
        <fullName evidence="10">Potassium channel subfamily K member 1</fullName>
    </submittedName>
</protein>
<feature type="transmembrane region" description="Helical" evidence="8">
    <location>
        <begin position="666"/>
        <end position="685"/>
    </location>
</feature>
<dbReference type="OrthoDB" id="297496at2759"/>
<dbReference type="STRING" id="6182.A0A4Z2DB39"/>
<proteinExistence type="predicted"/>
<feature type="transmembrane region" description="Helical" evidence="8">
    <location>
        <begin position="691"/>
        <end position="710"/>
    </location>
</feature>
<keyword evidence="6 8" id="KW-0472">Membrane</keyword>
<keyword evidence="3 8" id="KW-0812">Transmembrane</keyword>
<keyword evidence="4 8" id="KW-1133">Transmembrane helix</keyword>
<dbReference type="GO" id="GO:0005886">
    <property type="term" value="C:plasma membrane"/>
    <property type="evidence" value="ECO:0007669"/>
    <property type="project" value="TreeGrafter"/>
</dbReference>
<sequence length="743" mass="85388">KTKNNLRKLFHPVVNWIQQMIQTLVYETNSNSSPVIIDTNIDNNKYTNYSNLFYQNIHQIPEYNLLHNNRTSMIPSNTIENFIDHNNITNNNSIDISSCRTTALIELNNFNEITSLKNSPNSKQFFHEHLTKQNCTLNHTKNYKQYNTLPIVTNSYNHTLSNTFNPNAYMFTSPTSLPTVTPLSITNQPKLYNSYNDSTKYFTYDGQHRKFYLMARYLRSTQRQRRHKRRVQKYLQQQTRLEMQRIENEKLYGILFDHQSKQGFDDRRRQNVHKVNSLHTISDDNVSNSSSVLGETGAEDCISRRIRLLCWKDIDIDLEVRSIDENYDDMNSLKDIEITSDWNATTTVDGATVIVNTNATEPRTLKNRKCYVKSSLSGMKCDHSHCKTLNTTSHANLKEAIRSNQSQVHAMTLSKNETLNHCTAVNNSTILDSDSHSPVKKTVLSFKPFQKLLTHPISEVSEANQRDIETSFKSTRPHPASIHTSHHQISMNKFTASKSGLSCLPTNNPLQYKQTTFIPTTSVDKTNMSFTVNRNSGYFQTHTLPNLLPTTGYYSQPNQYSTTSFLPESHSLQPDTFQRLLQSTVITNPFAAHENVSYETKPEQMGRSRLSLASLRGDLDSEVVVQLSYYSQRGSRQSEEDLSFFSYRDGFSTEEDVSKVTVPISLSLLIMTTYILIGAIVFSIWQDPDYLKWSYFCFITLSTIGFGDIVPGTKIDSTNPKEKMIIIVYMLQLVYQYLQCVLN</sequence>
<evidence type="ECO:0000256" key="6">
    <source>
        <dbReference type="ARBA" id="ARBA00023136"/>
    </source>
</evidence>
<evidence type="ECO:0000256" key="4">
    <source>
        <dbReference type="ARBA" id="ARBA00022989"/>
    </source>
</evidence>
<comment type="subcellular location">
    <subcellularLocation>
        <location evidence="1">Membrane</location>
        <topology evidence="1">Multi-pass membrane protein</topology>
    </subcellularLocation>
</comment>
<evidence type="ECO:0000313" key="11">
    <source>
        <dbReference type="Proteomes" id="UP000311919"/>
    </source>
</evidence>
<gene>
    <name evidence="10" type="ORF">EWB00_002988</name>
</gene>
<organism evidence="10 11">
    <name type="scientific">Schistosoma japonicum</name>
    <name type="common">Blood fluke</name>
    <dbReference type="NCBI Taxonomy" id="6182"/>
    <lineage>
        <taxon>Eukaryota</taxon>
        <taxon>Metazoa</taxon>
        <taxon>Spiralia</taxon>
        <taxon>Lophotrochozoa</taxon>
        <taxon>Platyhelminthes</taxon>
        <taxon>Trematoda</taxon>
        <taxon>Digenea</taxon>
        <taxon>Strigeidida</taxon>
        <taxon>Schistosomatoidea</taxon>
        <taxon>Schistosomatidae</taxon>
        <taxon>Schistosoma</taxon>
    </lineage>
</organism>
<dbReference type="GO" id="GO:0030322">
    <property type="term" value="P:stabilization of membrane potential"/>
    <property type="evidence" value="ECO:0007669"/>
    <property type="project" value="TreeGrafter"/>
</dbReference>
<comment type="caution">
    <text evidence="10">The sequence shown here is derived from an EMBL/GenBank/DDBJ whole genome shotgun (WGS) entry which is preliminary data.</text>
</comment>
<dbReference type="AlphaFoldDB" id="A0A4Z2DB39"/>
<dbReference type="Proteomes" id="UP000311919">
    <property type="component" value="Unassembled WGS sequence"/>
</dbReference>
<dbReference type="Gene3D" id="1.10.287.70">
    <property type="match status" value="1"/>
</dbReference>
<keyword evidence="11" id="KW-1185">Reference proteome</keyword>
<evidence type="ECO:0000256" key="7">
    <source>
        <dbReference type="ARBA" id="ARBA00023303"/>
    </source>
</evidence>
<feature type="domain" description="Potassium channel" evidence="9">
    <location>
        <begin position="670"/>
        <end position="731"/>
    </location>
</feature>
<evidence type="ECO:0000256" key="5">
    <source>
        <dbReference type="ARBA" id="ARBA00023065"/>
    </source>
</evidence>
<evidence type="ECO:0000256" key="8">
    <source>
        <dbReference type="SAM" id="Phobius"/>
    </source>
</evidence>
<accession>A0A4Z2DB39</accession>
<dbReference type="GO" id="GO:0022841">
    <property type="term" value="F:potassium ion leak channel activity"/>
    <property type="evidence" value="ECO:0007669"/>
    <property type="project" value="TreeGrafter"/>
</dbReference>
<dbReference type="SUPFAM" id="SSF81324">
    <property type="entry name" value="Voltage-gated potassium channels"/>
    <property type="match status" value="1"/>
</dbReference>
<dbReference type="InterPro" id="IPR013099">
    <property type="entry name" value="K_chnl_dom"/>
</dbReference>
<reference evidence="10 11" key="1">
    <citation type="submission" date="2019-03" db="EMBL/GenBank/DDBJ databases">
        <title>An improved genome assembly of the fluke Schistosoma japonicum.</title>
        <authorList>
            <person name="Hu W."/>
            <person name="Luo F."/>
            <person name="Yin M."/>
            <person name="Mo X."/>
            <person name="Sun C."/>
            <person name="Wu Q."/>
            <person name="Zhu B."/>
            <person name="Xiang M."/>
            <person name="Wang J."/>
            <person name="Wang Y."/>
            <person name="Zhang T."/>
            <person name="Xu B."/>
            <person name="Zheng H."/>
            <person name="Feng Z."/>
        </authorList>
    </citation>
    <scope>NUCLEOTIDE SEQUENCE [LARGE SCALE GENOMIC DNA]</scope>
    <source>
        <strain evidence="10">HuSjv2</strain>
        <tissue evidence="10">Worms</tissue>
    </source>
</reference>
<dbReference type="PANTHER" id="PTHR11003:SF334">
    <property type="entry name" value="FI03418P"/>
    <property type="match status" value="1"/>
</dbReference>
<keyword evidence="7 10" id="KW-0407">Ion channel</keyword>
<name>A0A4Z2DB39_SCHJA</name>
<keyword evidence="5" id="KW-0406">Ion transport</keyword>
<evidence type="ECO:0000256" key="3">
    <source>
        <dbReference type="ARBA" id="ARBA00022692"/>
    </source>
</evidence>